<accession>A0A222FM46</accession>
<evidence type="ECO:0000313" key="2">
    <source>
        <dbReference type="Proteomes" id="UP000202440"/>
    </source>
</evidence>
<sequence length="289" mass="32712">MSYRSHDLATNTVTELMGTTAHALCVDGVSPCRFLGYRFRDQDVNIMIYEHDDTVDVEVKNTANNKVLSKQQGRWVSHVANNECHASSTITLDMAPGQTKHNHRHWLVGQFDGQPCRESSLSLSVIDADSKQVLFSTSHSFYELTRHDDYTDDQLQQVAYEKLHFYLNDATETIDWPDYLFSSTGDAPSIVERVTEVEQKIAELNITEATFDDESPLASPAEQAFNHLQTELDDLLYYSFEYGISRADYQRLRDSGAALFWFRYGEGAGTAVTLDVRSGRIIEVSSRGQ</sequence>
<evidence type="ECO:0000313" key="1">
    <source>
        <dbReference type="EMBL" id="ASP39850.1"/>
    </source>
</evidence>
<dbReference type="KEGG" id="bsan:CHH28_14720"/>
<dbReference type="Proteomes" id="UP000202440">
    <property type="component" value="Chromosome"/>
</dbReference>
<name>A0A222FM46_9GAMM</name>
<gene>
    <name evidence="1" type="ORF">CHH28_14720</name>
</gene>
<organism evidence="1 2">
    <name type="scientific">Bacterioplanes sanyensis</name>
    <dbReference type="NCBI Taxonomy" id="1249553"/>
    <lineage>
        <taxon>Bacteria</taxon>
        <taxon>Pseudomonadati</taxon>
        <taxon>Pseudomonadota</taxon>
        <taxon>Gammaproteobacteria</taxon>
        <taxon>Oceanospirillales</taxon>
        <taxon>Oceanospirillaceae</taxon>
        <taxon>Bacterioplanes</taxon>
    </lineage>
</organism>
<protein>
    <submittedName>
        <fullName evidence="1">Uncharacterized protein</fullName>
    </submittedName>
</protein>
<proteinExistence type="predicted"/>
<reference evidence="1 2" key="1">
    <citation type="submission" date="2017-07" db="EMBL/GenBank/DDBJ databases">
        <title>Annotated genome sequence of Bacterioplanes sanyensis isolated from Red Sea.</title>
        <authorList>
            <person name="Rehman Z.U."/>
        </authorList>
    </citation>
    <scope>NUCLEOTIDE SEQUENCE [LARGE SCALE GENOMIC DNA]</scope>
    <source>
        <strain evidence="1 2">NV9</strain>
    </source>
</reference>
<keyword evidence="2" id="KW-1185">Reference proteome</keyword>
<dbReference type="EMBL" id="CP022530">
    <property type="protein sequence ID" value="ASP39850.1"/>
    <property type="molecule type" value="Genomic_DNA"/>
</dbReference>
<dbReference type="AlphaFoldDB" id="A0A222FM46"/>